<reference evidence="2" key="1">
    <citation type="submission" date="2020-11" db="EMBL/GenBank/DDBJ databases">
        <authorList>
            <consortium name="DOE Joint Genome Institute"/>
            <person name="Ahrendt S."/>
            <person name="Riley R."/>
            <person name="Andreopoulos W."/>
            <person name="Labutti K."/>
            <person name="Pangilinan J."/>
            <person name="Ruiz-Duenas F.J."/>
            <person name="Barrasa J.M."/>
            <person name="Sanchez-Garcia M."/>
            <person name="Camarero S."/>
            <person name="Miyauchi S."/>
            <person name="Serrano A."/>
            <person name="Linde D."/>
            <person name="Babiker R."/>
            <person name="Drula E."/>
            <person name="Ayuso-Fernandez I."/>
            <person name="Pacheco R."/>
            <person name="Padilla G."/>
            <person name="Ferreira P."/>
            <person name="Barriuso J."/>
            <person name="Kellner H."/>
            <person name="Castanera R."/>
            <person name="Alfaro M."/>
            <person name="Ramirez L."/>
            <person name="Pisabarro A.G."/>
            <person name="Kuo A."/>
            <person name="Tritt A."/>
            <person name="Lipzen A."/>
            <person name="He G."/>
            <person name="Yan M."/>
            <person name="Ng V."/>
            <person name="Cullen D."/>
            <person name="Martin F."/>
            <person name="Rosso M.-N."/>
            <person name="Henrissat B."/>
            <person name="Hibbett D."/>
            <person name="Martinez A.T."/>
            <person name="Grigoriev I.V."/>
        </authorList>
    </citation>
    <scope>NUCLEOTIDE SEQUENCE</scope>
    <source>
        <strain evidence="2">CBS 506.95</strain>
    </source>
</reference>
<dbReference type="AlphaFoldDB" id="A0A9P6EEI1"/>
<comment type="caution">
    <text evidence="2">The sequence shown here is derived from an EMBL/GenBank/DDBJ whole genome shotgun (WGS) entry which is preliminary data.</text>
</comment>
<keyword evidence="3" id="KW-1185">Reference proteome</keyword>
<accession>A0A9P6EEI1</accession>
<gene>
    <name evidence="2" type="ORF">CPB83DRAFT_392459</name>
</gene>
<evidence type="ECO:0000256" key="1">
    <source>
        <dbReference type="SAM" id="Phobius"/>
    </source>
</evidence>
<sequence>MPGLVCLLQPFTQLVYLFITPDEYERADHTLERSEDEEQKVLLPRLKAFYLSIYYSHEHGLAFASFYMPALEEIAFFWSGPTFYLLLSLVRICNLWTLRTSRTLFHGGELIDCHRLSTLLKSRNSYIE</sequence>
<feature type="transmembrane region" description="Helical" evidence="1">
    <location>
        <begin position="74"/>
        <end position="93"/>
    </location>
</feature>
<name>A0A9P6EEI1_9AGAR</name>
<dbReference type="EMBL" id="MU157860">
    <property type="protein sequence ID" value="KAF9527565.1"/>
    <property type="molecule type" value="Genomic_DNA"/>
</dbReference>
<keyword evidence="1" id="KW-1133">Transmembrane helix</keyword>
<proteinExistence type="predicted"/>
<organism evidence="2 3">
    <name type="scientific">Crepidotus variabilis</name>
    <dbReference type="NCBI Taxonomy" id="179855"/>
    <lineage>
        <taxon>Eukaryota</taxon>
        <taxon>Fungi</taxon>
        <taxon>Dikarya</taxon>
        <taxon>Basidiomycota</taxon>
        <taxon>Agaricomycotina</taxon>
        <taxon>Agaricomycetes</taxon>
        <taxon>Agaricomycetidae</taxon>
        <taxon>Agaricales</taxon>
        <taxon>Agaricineae</taxon>
        <taxon>Crepidotaceae</taxon>
        <taxon>Crepidotus</taxon>
    </lineage>
</organism>
<evidence type="ECO:0000313" key="3">
    <source>
        <dbReference type="Proteomes" id="UP000807306"/>
    </source>
</evidence>
<dbReference type="Proteomes" id="UP000807306">
    <property type="component" value="Unassembled WGS sequence"/>
</dbReference>
<keyword evidence="1" id="KW-0472">Membrane</keyword>
<keyword evidence="1" id="KW-0812">Transmembrane</keyword>
<evidence type="ECO:0000313" key="2">
    <source>
        <dbReference type="EMBL" id="KAF9527565.1"/>
    </source>
</evidence>
<protein>
    <submittedName>
        <fullName evidence="2">Uncharacterized protein</fullName>
    </submittedName>
</protein>